<organism evidence="2 3">
    <name type="scientific">Aquimarina atlantica</name>
    <dbReference type="NCBI Taxonomy" id="1317122"/>
    <lineage>
        <taxon>Bacteria</taxon>
        <taxon>Pseudomonadati</taxon>
        <taxon>Bacteroidota</taxon>
        <taxon>Flavobacteriia</taxon>
        <taxon>Flavobacteriales</taxon>
        <taxon>Flavobacteriaceae</taxon>
        <taxon>Aquimarina</taxon>
    </lineage>
</organism>
<dbReference type="Gene3D" id="3.40.630.30">
    <property type="match status" value="1"/>
</dbReference>
<dbReference type="InterPro" id="IPR000182">
    <property type="entry name" value="GNAT_dom"/>
</dbReference>
<evidence type="ECO:0000313" key="3">
    <source>
        <dbReference type="Proteomes" id="UP000023541"/>
    </source>
</evidence>
<dbReference type="OrthoDB" id="893030at2"/>
<dbReference type="STRING" id="1317122.ATO12_22815"/>
<evidence type="ECO:0000259" key="1">
    <source>
        <dbReference type="Pfam" id="PF13302"/>
    </source>
</evidence>
<dbReference type="SUPFAM" id="SSF55729">
    <property type="entry name" value="Acyl-CoA N-acyltransferases (Nat)"/>
    <property type="match status" value="1"/>
</dbReference>
<reference evidence="2 3" key="1">
    <citation type="submission" date="2014-04" db="EMBL/GenBank/DDBJ databases">
        <title>Aquimarina sp. 22II-S11-z7 Genome Sequencing.</title>
        <authorList>
            <person name="Lai Q."/>
        </authorList>
    </citation>
    <scope>NUCLEOTIDE SEQUENCE [LARGE SCALE GENOMIC DNA]</scope>
    <source>
        <strain evidence="2 3">22II-S11-z7</strain>
    </source>
</reference>
<name>A0A023BQE8_9FLAO</name>
<dbReference type="EMBL" id="AQRA01000008">
    <property type="protein sequence ID" value="EZH72287.1"/>
    <property type="molecule type" value="Genomic_DNA"/>
</dbReference>
<evidence type="ECO:0000313" key="2">
    <source>
        <dbReference type="EMBL" id="EZH72287.1"/>
    </source>
</evidence>
<proteinExistence type="predicted"/>
<dbReference type="GO" id="GO:0016747">
    <property type="term" value="F:acyltransferase activity, transferring groups other than amino-acyl groups"/>
    <property type="evidence" value="ECO:0007669"/>
    <property type="project" value="InterPro"/>
</dbReference>
<dbReference type="eggNOG" id="COG1670">
    <property type="taxonomic scope" value="Bacteria"/>
</dbReference>
<dbReference type="Proteomes" id="UP000023541">
    <property type="component" value="Unassembled WGS sequence"/>
</dbReference>
<comment type="caution">
    <text evidence="2">The sequence shown here is derived from an EMBL/GenBank/DDBJ whole genome shotgun (WGS) entry which is preliminary data.</text>
</comment>
<dbReference type="PANTHER" id="PTHR43415:SF3">
    <property type="entry name" value="GNAT-FAMILY ACETYLTRANSFERASE"/>
    <property type="match status" value="1"/>
</dbReference>
<dbReference type="AlphaFoldDB" id="A0A023BQE8"/>
<dbReference type="PANTHER" id="PTHR43415">
    <property type="entry name" value="SPERMIDINE N(1)-ACETYLTRANSFERASE"/>
    <property type="match status" value="1"/>
</dbReference>
<protein>
    <recommendedName>
        <fullName evidence="1">N-acetyltransferase domain-containing protein</fullName>
    </recommendedName>
</protein>
<sequence>MIKGKIVGLRAVEKEDLIYLRDWRNLPSFRRNFREVRELSLADQEKWFESLQNTKHINFMFTIVRISDNKPIGAAGLLYTNWVNRATDFSFYIGEEEMYIGDNGYAEEGAKLLIDYGFNNLNLNKIWMELYEFDFQKIEFFTKKINFKKDGLLRQNCFEGGKYWDSLIISLLKEDYLIK</sequence>
<accession>A0A023BQE8</accession>
<gene>
    <name evidence="2" type="ORF">ATO12_22815</name>
</gene>
<dbReference type="Pfam" id="PF13302">
    <property type="entry name" value="Acetyltransf_3"/>
    <property type="match status" value="1"/>
</dbReference>
<dbReference type="InterPro" id="IPR016181">
    <property type="entry name" value="Acyl_CoA_acyltransferase"/>
</dbReference>
<feature type="domain" description="N-acetyltransferase" evidence="1">
    <location>
        <begin position="8"/>
        <end position="131"/>
    </location>
</feature>
<keyword evidence="3" id="KW-1185">Reference proteome</keyword>
<dbReference type="RefSeq" id="WP_034244664.1">
    <property type="nucleotide sequence ID" value="NZ_AQRA01000008.1"/>
</dbReference>